<accession>A0A067L9Q9</accession>
<dbReference type="InterPro" id="IPR044296">
    <property type="entry name" value="HIPP46"/>
</dbReference>
<proteinExistence type="predicted"/>
<reference evidence="1 2" key="1">
    <citation type="journal article" date="2014" name="PLoS ONE">
        <title>Global Analysis of Gene Expression Profiles in Physic Nut (Jatropha curcas L.) Seedlings Exposed to Salt Stress.</title>
        <authorList>
            <person name="Zhang L."/>
            <person name="Zhang C."/>
            <person name="Wu P."/>
            <person name="Chen Y."/>
            <person name="Li M."/>
            <person name="Jiang H."/>
            <person name="Wu G."/>
        </authorList>
    </citation>
    <scope>NUCLEOTIDE SEQUENCE [LARGE SCALE GENOMIC DNA]</scope>
    <source>
        <strain evidence="2">cv. GZQX0401</strain>
        <tissue evidence="1">Young leaves</tissue>
    </source>
</reference>
<name>A0A067L9Q9_JATCU</name>
<evidence type="ECO:0000313" key="2">
    <source>
        <dbReference type="Proteomes" id="UP000027138"/>
    </source>
</evidence>
<protein>
    <recommendedName>
        <fullName evidence="3">HMA domain-containing protein</fullName>
    </recommendedName>
</protein>
<dbReference type="EMBL" id="KK914233">
    <property type="protein sequence ID" value="KDP45152.1"/>
    <property type="molecule type" value="Genomic_DNA"/>
</dbReference>
<evidence type="ECO:0000313" key="1">
    <source>
        <dbReference type="EMBL" id="KDP45152.1"/>
    </source>
</evidence>
<sequence>MATSLAKRLCKSRLAFVVRVQAVALGEKDKNQLEVIGEVDPVKLTTSLRKKSAKWPNFLTCVVPKCKMVHAELVSVSDVEEKKEEKKAEAPVVVSWGGSVPLPQFQCVCYKDPDPYFPCSIL</sequence>
<dbReference type="AlphaFoldDB" id="A0A067L9Q9"/>
<dbReference type="OrthoDB" id="692882at2759"/>
<organism evidence="1 2">
    <name type="scientific">Jatropha curcas</name>
    <name type="common">Barbados nut</name>
    <dbReference type="NCBI Taxonomy" id="180498"/>
    <lineage>
        <taxon>Eukaryota</taxon>
        <taxon>Viridiplantae</taxon>
        <taxon>Streptophyta</taxon>
        <taxon>Embryophyta</taxon>
        <taxon>Tracheophyta</taxon>
        <taxon>Spermatophyta</taxon>
        <taxon>Magnoliopsida</taxon>
        <taxon>eudicotyledons</taxon>
        <taxon>Gunneridae</taxon>
        <taxon>Pentapetalae</taxon>
        <taxon>rosids</taxon>
        <taxon>fabids</taxon>
        <taxon>Malpighiales</taxon>
        <taxon>Euphorbiaceae</taxon>
        <taxon>Crotonoideae</taxon>
        <taxon>Jatropheae</taxon>
        <taxon>Jatropha</taxon>
    </lineage>
</organism>
<dbReference type="PANTHER" id="PTHR46371">
    <property type="entry name" value="OS04G0464100 PROTEIN"/>
    <property type="match status" value="1"/>
</dbReference>
<dbReference type="Proteomes" id="UP000027138">
    <property type="component" value="Unassembled WGS sequence"/>
</dbReference>
<dbReference type="Gene3D" id="3.30.70.100">
    <property type="match status" value="1"/>
</dbReference>
<gene>
    <name evidence="1" type="ORF">JCGZ_15017</name>
</gene>
<keyword evidence="2" id="KW-1185">Reference proteome</keyword>
<evidence type="ECO:0008006" key="3">
    <source>
        <dbReference type="Google" id="ProtNLM"/>
    </source>
</evidence>